<comment type="caution">
    <text evidence="1">The sequence shown here is derived from an EMBL/GenBank/DDBJ whole genome shotgun (WGS) entry which is preliminary data.</text>
</comment>
<dbReference type="EMBL" id="MU070022">
    <property type="protein sequence ID" value="KAF5830630.1"/>
    <property type="molecule type" value="Genomic_DNA"/>
</dbReference>
<organism evidence="1 2">
    <name type="scientific">Dunaliella salina</name>
    <name type="common">Green alga</name>
    <name type="synonym">Protococcus salinus</name>
    <dbReference type="NCBI Taxonomy" id="3046"/>
    <lineage>
        <taxon>Eukaryota</taxon>
        <taxon>Viridiplantae</taxon>
        <taxon>Chlorophyta</taxon>
        <taxon>core chlorophytes</taxon>
        <taxon>Chlorophyceae</taxon>
        <taxon>CS clade</taxon>
        <taxon>Chlamydomonadales</taxon>
        <taxon>Dunaliellaceae</taxon>
        <taxon>Dunaliella</taxon>
    </lineage>
</organism>
<evidence type="ECO:0008006" key="3">
    <source>
        <dbReference type="Google" id="ProtNLM"/>
    </source>
</evidence>
<proteinExistence type="predicted"/>
<evidence type="ECO:0000313" key="2">
    <source>
        <dbReference type="Proteomes" id="UP000815325"/>
    </source>
</evidence>
<gene>
    <name evidence="1" type="ORF">DUNSADRAFT_14254</name>
</gene>
<name>A0ABQ7G7Q1_DUNSA</name>
<keyword evidence="2" id="KW-1185">Reference proteome</keyword>
<evidence type="ECO:0000313" key="1">
    <source>
        <dbReference type="EMBL" id="KAF5830630.1"/>
    </source>
</evidence>
<reference evidence="1" key="1">
    <citation type="submission" date="2017-08" db="EMBL/GenBank/DDBJ databases">
        <authorList>
            <person name="Polle J.E."/>
            <person name="Barry K."/>
            <person name="Cushman J."/>
            <person name="Schmutz J."/>
            <person name="Tran D."/>
            <person name="Hathwaick L.T."/>
            <person name="Yim W.C."/>
            <person name="Jenkins J."/>
            <person name="Mckie-Krisberg Z.M."/>
            <person name="Prochnik S."/>
            <person name="Lindquist E."/>
            <person name="Dockter R.B."/>
            <person name="Adam C."/>
            <person name="Molina H."/>
            <person name="Bunkerborg J."/>
            <person name="Jin E."/>
            <person name="Buchheim M."/>
            <person name="Magnuson J."/>
        </authorList>
    </citation>
    <scope>NUCLEOTIDE SEQUENCE</scope>
    <source>
        <strain evidence="1">CCAP 19/18</strain>
    </source>
</reference>
<protein>
    <recommendedName>
        <fullName evidence="3">Encoded protein</fullName>
    </recommendedName>
</protein>
<dbReference type="Proteomes" id="UP000815325">
    <property type="component" value="Unassembled WGS sequence"/>
</dbReference>
<accession>A0ABQ7G7Q1</accession>
<sequence>MHDQLRCACRLQMRYVVRGSSPVCQARPEPACFSHGLVPVAIHQHPAKKVNGAQQRLVPTINTLPKRAHSTPAHTGHSLQRFCSHRVASWTEADSEGRVHKDRCMCARTVLCLQHRQPLQELGGAVSFASVCVCVHKPWHHSQGPCAVCVFA</sequence>